<organism evidence="1 2">
    <name type="scientific">Membranihabitans marinus</name>
    <dbReference type="NCBI Taxonomy" id="1227546"/>
    <lineage>
        <taxon>Bacteria</taxon>
        <taxon>Pseudomonadati</taxon>
        <taxon>Bacteroidota</taxon>
        <taxon>Saprospiria</taxon>
        <taxon>Saprospirales</taxon>
        <taxon>Saprospiraceae</taxon>
        <taxon>Membranihabitans</taxon>
    </lineage>
</organism>
<dbReference type="RefSeq" id="WP_222579448.1">
    <property type="nucleotide sequence ID" value="NZ_JAHVHU010000006.1"/>
</dbReference>
<dbReference type="EMBL" id="JAHVHU010000006">
    <property type="protein sequence ID" value="MBY5957931.1"/>
    <property type="molecule type" value="Genomic_DNA"/>
</dbReference>
<evidence type="ECO:0000313" key="1">
    <source>
        <dbReference type="EMBL" id="MBY5957931.1"/>
    </source>
</evidence>
<keyword evidence="2" id="KW-1185">Reference proteome</keyword>
<name>A0A953HWM4_9BACT</name>
<evidence type="ECO:0000313" key="2">
    <source>
        <dbReference type="Proteomes" id="UP000753961"/>
    </source>
</evidence>
<reference evidence="1" key="1">
    <citation type="submission" date="2021-06" db="EMBL/GenBank/DDBJ databases">
        <title>44 bacteria genomes isolated from Dapeng, Shenzhen.</title>
        <authorList>
            <person name="Zheng W."/>
            <person name="Yu S."/>
            <person name="Huang Y."/>
        </authorList>
    </citation>
    <scope>NUCLEOTIDE SEQUENCE</scope>
    <source>
        <strain evidence="1">DP5N28-2</strain>
    </source>
</reference>
<proteinExistence type="predicted"/>
<sequence>MANYTKYQLKRLEEIFDELEYKIRYGKGQFNSGYCLIRENKVIVVNKFFDTTGRVEVLLDILDQVPDENDPPLSKKSMDYLKQLYRKSAEINE</sequence>
<dbReference type="AlphaFoldDB" id="A0A953HWM4"/>
<gene>
    <name evidence="1" type="ORF">KUV50_07310</name>
</gene>
<protein>
    <submittedName>
        <fullName evidence="1">Uncharacterized protein</fullName>
    </submittedName>
</protein>
<comment type="caution">
    <text evidence="1">The sequence shown here is derived from an EMBL/GenBank/DDBJ whole genome shotgun (WGS) entry which is preliminary data.</text>
</comment>
<dbReference type="Proteomes" id="UP000753961">
    <property type="component" value="Unassembled WGS sequence"/>
</dbReference>
<accession>A0A953HWM4</accession>